<sequence>MENGDGKIEAGKRNPIKSYKDLEVYQVAYWASIEILLKIIPKLPKEEKFDLADQLRRSCKAVPRLIAEGYAKKHQYRGFHKYLDDSMAEANETSVSLCQCKDAYPKYIDPHLCEKLISTYDRVGKQLFRLRQVWKDFRSRQN</sequence>
<evidence type="ECO:0008006" key="3">
    <source>
        <dbReference type="Google" id="ProtNLM"/>
    </source>
</evidence>
<comment type="caution">
    <text evidence="1">The sequence shown here is derived from an EMBL/GenBank/DDBJ whole genome shotgun (WGS) entry which is preliminary data.</text>
</comment>
<evidence type="ECO:0000313" key="2">
    <source>
        <dbReference type="Proteomes" id="UP000177309"/>
    </source>
</evidence>
<dbReference type="Proteomes" id="UP000177309">
    <property type="component" value="Unassembled WGS sequence"/>
</dbReference>
<evidence type="ECO:0000313" key="1">
    <source>
        <dbReference type="EMBL" id="OGC33597.1"/>
    </source>
</evidence>
<dbReference type="NCBIfam" id="TIGR02436">
    <property type="entry name" value="four helix bundle protein"/>
    <property type="match status" value="1"/>
</dbReference>
<dbReference type="AlphaFoldDB" id="A0A1F4TLX2"/>
<protein>
    <recommendedName>
        <fullName evidence="3">Four helix bundle protein</fullName>
    </recommendedName>
</protein>
<dbReference type="PANTHER" id="PTHR38471">
    <property type="entry name" value="FOUR HELIX BUNDLE PROTEIN"/>
    <property type="match status" value="1"/>
</dbReference>
<reference evidence="1 2" key="1">
    <citation type="journal article" date="2016" name="Nat. Commun.">
        <title>Thousands of microbial genomes shed light on interconnected biogeochemical processes in an aquifer system.</title>
        <authorList>
            <person name="Anantharaman K."/>
            <person name="Brown C.T."/>
            <person name="Hug L.A."/>
            <person name="Sharon I."/>
            <person name="Castelle C.J."/>
            <person name="Probst A.J."/>
            <person name="Thomas B.C."/>
            <person name="Singh A."/>
            <person name="Wilkins M.J."/>
            <person name="Karaoz U."/>
            <person name="Brodie E.L."/>
            <person name="Williams K.H."/>
            <person name="Hubbard S.S."/>
            <person name="Banfield J.F."/>
        </authorList>
    </citation>
    <scope>NUCLEOTIDE SEQUENCE [LARGE SCALE GENOMIC DNA]</scope>
</reference>
<dbReference type="PANTHER" id="PTHR38471:SF2">
    <property type="entry name" value="FOUR HELIX BUNDLE PROTEIN"/>
    <property type="match status" value="1"/>
</dbReference>
<name>A0A1F4TLX2_UNCSA</name>
<dbReference type="Pfam" id="PF05635">
    <property type="entry name" value="23S_rRNA_IVP"/>
    <property type="match status" value="1"/>
</dbReference>
<gene>
    <name evidence="1" type="ORF">A2462_02620</name>
</gene>
<proteinExistence type="predicted"/>
<dbReference type="Gene3D" id="1.20.1440.60">
    <property type="entry name" value="23S rRNA-intervening sequence"/>
    <property type="match status" value="1"/>
</dbReference>
<organism evidence="1 2">
    <name type="scientific">candidate division WOR-1 bacterium RIFOXYC2_FULL_41_25</name>
    <dbReference type="NCBI Taxonomy" id="1802586"/>
    <lineage>
        <taxon>Bacteria</taxon>
        <taxon>Bacillati</taxon>
        <taxon>Saganbacteria</taxon>
    </lineage>
</organism>
<dbReference type="EMBL" id="MEUI01000031">
    <property type="protein sequence ID" value="OGC33597.1"/>
    <property type="molecule type" value="Genomic_DNA"/>
</dbReference>
<dbReference type="SUPFAM" id="SSF158446">
    <property type="entry name" value="IVS-encoded protein-like"/>
    <property type="match status" value="1"/>
</dbReference>
<accession>A0A1F4TLX2</accession>
<dbReference type="InterPro" id="IPR012657">
    <property type="entry name" value="23S_rRNA-intervening_sequence"/>
</dbReference>
<dbReference type="InterPro" id="IPR036583">
    <property type="entry name" value="23S_rRNA_IVS_sf"/>
</dbReference>